<keyword evidence="1" id="KW-0812">Transmembrane</keyword>
<name>A0A0E9QDD8_ANGAN</name>
<feature type="transmembrane region" description="Helical" evidence="1">
    <location>
        <begin position="36"/>
        <end position="59"/>
    </location>
</feature>
<reference evidence="2" key="2">
    <citation type="journal article" date="2015" name="Fish Shellfish Immunol.">
        <title>Early steps in the European eel (Anguilla anguilla)-Vibrio vulnificus interaction in the gills: Role of the RtxA13 toxin.</title>
        <authorList>
            <person name="Callol A."/>
            <person name="Pajuelo D."/>
            <person name="Ebbesson L."/>
            <person name="Teles M."/>
            <person name="MacKenzie S."/>
            <person name="Amaro C."/>
        </authorList>
    </citation>
    <scope>NUCLEOTIDE SEQUENCE</scope>
</reference>
<keyword evidence="1" id="KW-1133">Transmembrane helix</keyword>
<evidence type="ECO:0000313" key="2">
    <source>
        <dbReference type="EMBL" id="JAH14527.1"/>
    </source>
</evidence>
<evidence type="ECO:0000256" key="1">
    <source>
        <dbReference type="SAM" id="Phobius"/>
    </source>
</evidence>
<proteinExistence type="predicted"/>
<feature type="transmembrane region" description="Helical" evidence="1">
    <location>
        <begin position="79"/>
        <end position="98"/>
    </location>
</feature>
<protein>
    <submittedName>
        <fullName evidence="2">Uncharacterized protein</fullName>
    </submittedName>
</protein>
<keyword evidence="1" id="KW-0472">Membrane</keyword>
<organism evidence="2">
    <name type="scientific">Anguilla anguilla</name>
    <name type="common">European freshwater eel</name>
    <name type="synonym">Muraena anguilla</name>
    <dbReference type="NCBI Taxonomy" id="7936"/>
    <lineage>
        <taxon>Eukaryota</taxon>
        <taxon>Metazoa</taxon>
        <taxon>Chordata</taxon>
        <taxon>Craniata</taxon>
        <taxon>Vertebrata</taxon>
        <taxon>Euteleostomi</taxon>
        <taxon>Actinopterygii</taxon>
        <taxon>Neopterygii</taxon>
        <taxon>Teleostei</taxon>
        <taxon>Anguilliformes</taxon>
        <taxon>Anguillidae</taxon>
        <taxon>Anguilla</taxon>
    </lineage>
</organism>
<sequence>MDYPPSFISAIISLHVLSCGSVGHDRDMWFFHRMQICLFCFFCVNLAPSDVCICLYTVSTVCTLFKKKKSLGKVLKPCGHIWEVLLLLVMWCICGACVNSADISWGRETLQEVLPCAS</sequence>
<feature type="transmembrane region" description="Helical" evidence="1">
    <location>
        <begin position="6"/>
        <end position="24"/>
    </location>
</feature>
<dbReference type="AlphaFoldDB" id="A0A0E9QDD8"/>
<reference evidence="2" key="1">
    <citation type="submission" date="2014-11" db="EMBL/GenBank/DDBJ databases">
        <authorList>
            <person name="Amaro Gonzalez C."/>
        </authorList>
    </citation>
    <scope>NUCLEOTIDE SEQUENCE</scope>
</reference>
<dbReference type="EMBL" id="GBXM01094050">
    <property type="protein sequence ID" value="JAH14527.1"/>
    <property type="molecule type" value="Transcribed_RNA"/>
</dbReference>
<accession>A0A0E9QDD8</accession>